<dbReference type="Proteomes" id="UP000033452">
    <property type="component" value="Unassembled WGS sequence"/>
</dbReference>
<comment type="caution">
    <text evidence="8">The sequence shown here is derived from an EMBL/GenBank/DDBJ whole genome shotgun (WGS) entry which is preliminary data.</text>
</comment>
<evidence type="ECO:0000256" key="5">
    <source>
        <dbReference type="PIRSR" id="PIRSR000190-2"/>
    </source>
</evidence>
<feature type="domain" description="Pyridoxamine 5'-phosphate oxidase N-terminal" evidence="6">
    <location>
        <begin position="16"/>
        <end position="137"/>
    </location>
</feature>
<evidence type="ECO:0000256" key="4">
    <source>
        <dbReference type="ARBA" id="ARBA00023002"/>
    </source>
</evidence>
<dbReference type="PATRIC" id="fig|43658.5.peg.4660"/>
<dbReference type="OrthoDB" id="9780392at2"/>
<feature type="binding site" evidence="5">
    <location>
        <position position="175"/>
    </location>
    <ligand>
        <name>FMN</name>
        <dbReference type="ChEBI" id="CHEBI:58210"/>
    </ligand>
</feature>
<comment type="cofactor">
    <cofactor evidence="5">
        <name>FMN</name>
        <dbReference type="ChEBI" id="CHEBI:58210"/>
    </cofactor>
    <text evidence="5">Binds 1 FMN per subunit.</text>
</comment>
<evidence type="ECO:0000259" key="7">
    <source>
        <dbReference type="Pfam" id="PF10590"/>
    </source>
</evidence>
<evidence type="ECO:0000256" key="2">
    <source>
        <dbReference type="ARBA" id="ARBA00022630"/>
    </source>
</evidence>
<gene>
    <name evidence="8" type="ORF">TW77_22115</name>
</gene>
<keyword evidence="2" id="KW-0285">Flavoprotein</keyword>
<feature type="binding site" evidence="5">
    <location>
        <begin position="41"/>
        <end position="46"/>
    </location>
    <ligand>
        <name>FMN</name>
        <dbReference type="ChEBI" id="CHEBI:58210"/>
    </ligand>
</feature>
<dbReference type="InterPro" id="IPR000659">
    <property type="entry name" value="Pyridox_Oxase"/>
</dbReference>
<dbReference type="InterPro" id="IPR012349">
    <property type="entry name" value="Split_barrel_FMN-bd"/>
</dbReference>
<evidence type="ECO:0000313" key="9">
    <source>
        <dbReference type="Proteomes" id="UP000033452"/>
    </source>
</evidence>
<keyword evidence="4" id="KW-0560">Oxidoreductase</keyword>
<dbReference type="InterPro" id="IPR019576">
    <property type="entry name" value="Pyridoxamine_oxidase_dimer_C"/>
</dbReference>
<dbReference type="RefSeq" id="WP_052713307.1">
    <property type="nucleotide sequence ID" value="NZ_JXYA01000065.1"/>
</dbReference>
<feature type="domain" description="Pyridoxine 5'-phosphate oxidase dimerisation C-terminal" evidence="7">
    <location>
        <begin position="152"/>
        <end position="192"/>
    </location>
</feature>
<evidence type="ECO:0000313" key="8">
    <source>
        <dbReference type="EMBL" id="KJZ05616.1"/>
    </source>
</evidence>
<dbReference type="NCBIfam" id="NF004231">
    <property type="entry name" value="PRK05679.1"/>
    <property type="match status" value="1"/>
</dbReference>
<keyword evidence="9" id="KW-1185">Reference proteome</keyword>
<sequence length="192" mass="22019">MNHPIEQFQHWWQQAKADPTLKQRSAVCISTLDAQGFPVGRFVDLKAADQNGFTFCTHLNSQKGADLRRNPKVAMTAWWDSLGYQVRVAGLAAEISRADANRYWQSRNRDAQLTTLACQQSQPLASMQSIKDELTTLGTHYQEQAIPLPDNWGGFIIRPLSIEFLTFAQSRLHLREFYQYEQGVWHKTLLQP</sequence>
<dbReference type="GO" id="GO:0010181">
    <property type="term" value="F:FMN binding"/>
    <property type="evidence" value="ECO:0007669"/>
    <property type="project" value="InterPro"/>
</dbReference>
<dbReference type="SUPFAM" id="SSF50475">
    <property type="entry name" value="FMN-binding split barrel"/>
    <property type="match status" value="1"/>
</dbReference>
<reference evidence="8 9" key="1">
    <citation type="journal article" date="2015" name="BMC Genomics">
        <title>Genome mining reveals unlocked bioactive potential of marine Gram-negative bacteria.</title>
        <authorList>
            <person name="Machado H."/>
            <person name="Sonnenschein E.C."/>
            <person name="Melchiorsen J."/>
            <person name="Gram L."/>
        </authorList>
    </citation>
    <scope>NUCLEOTIDE SEQUENCE [LARGE SCALE GENOMIC DNA]</scope>
    <source>
        <strain evidence="8 9">S2471</strain>
    </source>
</reference>
<dbReference type="GO" id="GO:0008615">
    <property type="term" value="P:pyridoxine biosynthetic process"/>
    <property type="evidence" value="ECO:0007669"/>
    <property type="project" value="InterPro"/>
</dbReference>
<accession>A0A0F4QD55</accession>
<dbReference type="PANTHER" id="PTHR10851:SF0">
    <property type="entry name" value="PYRIDOXINE-5'-PHOSPHATE OXIDASE"/>
    <property type="match status" value="1"/>
</dbReference>
<feature type="binding site" evidence="5">
    <location>
        <begin position="120"/>
        <end position="121"/>
    </location>
    <ligand>
        <name>FMN</name>
        <dbReference type="ChEBI" id="CHEBI:58210"/>
    </ligand>
</feature>
<evidence type="ECO:0000259" key="6">
    <source>
        <dbReference type="Pfam" id="PF01243"/>
    </source>
</evidence>
<dbReference type="PIRSF" id="PIRSF000190">
    <property type="entry name" value="Pyd_amn-ph_oxd"/>
    <property type="match status" value="1"/>
</dbReference>
<evidence type="ECO:0000256" key="1">
    <source>
        <dbReference type="ARBA" id="ARBA00007301"/>
    </source>
</evidence>
<dbReference type="Pfam" id="PF01243">
    <property type="entry name" value="PNPOx_N"/>
    <property type="match status" value="1"/>
</dbReference>
<comment type="similarity">
    <text evidence="1">Belongs to the pyridoxamine 5'-phosphate oxidase family.</text>
</comment>
<keyword evidence="3 5" id="KW-0288">FMN</keyword>
<proteinExistence type="inferred from homology"/>
<feature type="binding site" evidence="5">
    <location>
        <position position="85"/>
    </location>
    <ligand>
        <name>FMN</name>
        <dbReference type="ChEBI" id="CHEBI:58210"/>
    </ligand>
</feature>
<dbReference type="Gene3D" id="2.30.110.10">
    <property type="entry name" value="Electron Transport, Fmn-binding Protein, Chain A"/>
    <property type="match status" value="1"/>
</dbReference>
<dbReference type="Pfam" id="PF10590">
    <property type="entry name" value="PNP_phzG_C"/>
    <property type="match status" value="1"/>
</dbReference>
<dbReference type="AlphaFoldDB" id="A0A0F4QD55"/>
<dbReference type="PANTHER" id="PTHR10851">
    <property type="entry name" value="PYRIDOXINE-5-PHOSPHATE OXIDASE"/>
    <property type="match status" value="1"/>
</dbReference>
<protein>
    <submittedName>
        <fullName evidence="8">Pyridoxamine-phosphate oxidase</fullName>
    </submittedName>
</protein>
<dbReference type="EMBL" id="JXYA01000065">
    <property type="protein sequence ID" value="KJZ05616.1"/>
    <property type="molecule type" value="Genomic_DNA"/>
</dbReference>
<feature type="binding site" evidence="5">
    <location>
        <position position="63"/>
    </location>
    <ligand>
        <name>FMN</name>
        <dbReference type="ChEBI" id="CHEBI:58210"/>
    </ligand>
</feature>
<organism evidence="8 9">
    <name type="scientific">Pseudoalteromonas rubra</name>
    <dbReference type="NCBI Taxonomy" id="43658"/>
    <lineage>
        <taxon>Bacteria</taxon>
        <taxon>Pseudomonadati</taxon>
        <taxon>Pseudomonadota</taxon>
        <taxon>Gammaproteobacteria</taxon>
        <taxon>Alteromonadales</taxon>
        <taxon>Pseudoalteromonadaceae</taxon>
        <taxon>Pseudoalteromonas</taxon>
    </lineage>
</organism>
<dbReference type="InterPro" id="IPR011576">
    <property type="entry name" value="Pyridox_Oxase_N"/>
</dbReference>
<name>A0A0F4QD55_9GAMM</name>
<dbReference type="GO" id="GO:0004733">
    <property type="term" value="F:pyridoxamine phosphate oxidase activity"/>
    <property type="evidence" value="ECO:0007669"/>
    <property type="project" value="InterPro"/>
</dbReference>
<evidence type="ECO:0000256" key="3">
    <source>
        <dbReference type="ARBA" id="ARBA00022643"/>
    </source>
</evidence>